<proteinExistence type="predicted"/>
<dbReference type="SUPFAM" id="SSF51735">
    <property type="entry name" value="NAD(P)-binding Rossmann-fold domains"/>
    <property type="match status" value="1"/>
</dbReference>
<dbReference type="Pfam" id="PF13561">
    <property type="entry name" value="adh_short_C2"/>
    <property type="match status" value="1"/>
</dbReference>
<evidence type="ECO:0000313" key="2">
    <source>
        <dbReference type="Proteomes" id="UP000758022"/>
    </source>
</evidence>
<evidence type="ECO:0000313" key="1">
    <source>
        <dbReference type="EMBL" id="MBY3064712.1"/>
    </source>
</evidence>
<organism evidence="1 2">
    <name type="scientific">Rhizobium laguerreae</name>
    <dbReference type="NCBI Taxonomy" id="1076926"/>
    <lineage>
        <taxon>Bacteria</taxon>
        <taxon>Pseudomonadati</taxon>
        <taxon>Pseudomonadota</taxon>
        <taxon>Alphaproteobacteria</taxon>
        <taxon>Hyphomicrobiales</taxon>
        <taxon>Rhizobiaceae</taxon>
        <taxon>Rhizobium/Agrobacterium group</taxon>
        <taxon>Rhizobium</taxon>
    </lineage>
</organism>
<accession>A0AB35FEP6</accession>
<dbReference type="EMBL" id="JAAXQQ010000004">
    <property type="protein sequence ID" value="MBY3064712.1"/>
    <property type="molecule type" value="Genomic_DNA"/>
</dbReference>
<dbReference type="InterPro" id="IPR002347">
    <property type="entry name" value="SDR_fam"/>
</dbReference>
<dbReference type="InterPro" id="IPR036291">
    <property type="entry name" value="NAD(P)-bd_dom_sf"/>
</dbReference>
<dbReference type="Proteomes" id="UP000758022">
    <property type="component" value="Unassembled WGS sequence"/>
</dbReference>
<name>A0AB35FEP6_9HYPH</name>
<comment type="caution">
    <text evidence="1">The sequence shown here is derived from an EMBL/GenBank/DDBJ whole genome shotgun (WGS) entry which is preliminary data.</text>
</comment>
<reference evidence="1" key="1">
    <citation type="submission" date="2020-04" db="EMBL/GenBank/DDBJ databases">
        <title>Global-level population genomics supports evidence of horizontal gene transfer on evolution of Rhizobia in Lentils.</title>
        <authorList>
            <person name="Gai Y."/>
            <person name="Cook D."/>
            <person name="Riely B."/>
        </authorList>
    </citation>
    <scope>NUCLEOTIDE SEQUENCE</scope>
    <source>
        <strain evidence="1">TLR9</strain>
    </source>
</reference>
<dbReference type="Gene3D" id="3.40.50.720">
    <property type="entry name" value="NAD(P)-binding Rossmann-like Domain"/>
    <property type="match status" value="1"/>
</dbReference>
<protein>
    <submittedName>
        <fullName evidence="1">SDR family oxidoreductase</fullName>
    </submittedName>
</protein>
<gene>
    <name evidence="1" type="ORF">HFO74_14920</name>
</gene>
<sequence length="105" mass="11368">MAASFGNGVEDIQECWASIGVRRRSEGQTTKLKPGFRKGVKGRVLDRIPIGRLGTMAEVAAAVVFLASDGADLVTGHHLLTDGGWRMDCLVMILMGRSDIQLERV</sequence>
<dbReference type="AlphaFoldDB" id="A0AB35FEP6"/>